<evidence type="ECO:0000313" key="2">
    <source>
        <dbReference type="Proteomes" id="UP000576082"/>
    </source>
</evidence>
<gene>
    <name evidence="1" type="ORF">HHU12_25075</name>
</gene>
<name>A0A7X9XBZ2_9BACT</name>
<comment type="caution">
    <text evidence="1">The sequence shown here is derived from an EMBL/GenBank/DDBJ whole genome shotgun (WGS) entry which is preliminary data.</text>
</comment>
<dbReference type="Proteomes" id="UP000576082">
    <property type="component" value="Unassembled WGS sequence"/>
</dbReference>
<organism evidence="1 2">
    <name type="scientific">Flammeovirga aprica JL-4</name>
    <dbReference type="NCBI Taxonomy" id="694437"/>
    <lineage>
        <taxon>Bacteria</taxon>
        <taxon>Pseudomonadati</taxon>
        <taxon>Bacteroidota</taxon>
        <taxon>Cytophagia</taxon>
        <taxon>Cytophagales</taxon>
        <taxon>Flammeovirgaceae</taxon>
        <taxon>Flammeovirga</taxon>
    </lineage>
</organism>
<evidence type="ECO:0000313" key="1">
    <source>
        <dbReference type="EMBL" id="NME71262.1"/>
    </source>
</evidence>
<dbReference type="AlphaFoldDB" id="A0A7X9XBZ2"/>
<dbReference type="EMBL" id="JABANE010000091">
    <property type="protein sequence ID" value="NME71262.1"/>
    <property type="molecule type" value="Genomic_DNA"/>
</dbReference>
<protein>
    <submittedName>
        <fullName evidence="1">Uncharacterized protein</fullName>
    </submittedName>
</protein>
<dbReference type="RefSeq" id="WP_169659483.1">
    <property type="nucleotide sequence ID" value="NZ_JABANE010000091.1"/>
</dbReference>
<sequence>MTLNELKNIVKNENGDYSFELYSPAFETKMFQEIYVPTLNYNTGVKETDESKLITPNILSSVNSFLDLKKENFIDELQNEIFKLFNIVSKPQVMDKYQMN</sequence>
<reference evidence="1 2" key="1">
    <citation type="submission" date="2020-04" db="EMBL/GenBank/DDBJ databases">
        <title>Flammeovirga sp. SR4, a novel species isolated from seawater.</title>
        <authorList>
            <person name="Wang X."/>
        </authorList>
    </citation>
    <scope>NUCLEOTIDE SEQUENCE [LARGE SCALE GENOMIC DNA]</scope>
    <source>
        <strain evidence="1 2">ATCC 23126</strain>
    </source>
</reference>
<keyword evidence="2" id="KW-1185">Reference proteome</keyword>
<proteinExistence type="predicted"/>
<accession>A0A7X9XBZ2</accession>